<accession>X1MTN0</accession>
<protein>
    <submittedName>
        <fullName evidence="2">Uncharacterized protein</fullName>
    </submittedName>
</protein>
<name>X1MTN0_9ZZZZ</name>
<proteinExistence type="predicted"/>
<gene>
    <name evidence="2" type="ORF">S06H3_21900</name>
</gene>
<comment type="caution">
    <text evidence="2">The sequence shown here is derived from an EMBL/GenBank/DDBJ whole genome shotgun (WGS) entry which is preliminary data.</text>
</comment>
<feature type="non-terminal residue" evidence="2">
    <location>
        <position position="1"/>
    </location>
</feature>
<organism evidence="2">
    <name type="scientific">marine sediment metagenome</name>
    <dbReference type="NCBI Taxonomy" id="412755"/>
    <lineage>
        <taxon>unclassified sequences</taxon>
        <taxon>metagenomes</taxon>
        <taxon>ecological metagenomes</taxon>
    </lineage>
</organism>
<feature type="region of interest" description="Disordered" evidence="1">
    <location>
        <begin position="218"/>
        <end position="241"/>
    </location>
</feature>
<evidence type="ECO:0000256" key="1">
    <source>
        <dbReference type="SAM" id="MobiDB-lite"/>
    </source>
</evidence>
<sequence length="241" mass="27075">DVFSLIPDLVAEADTSKSYGIYPWKGKLYLPSGNNSLYEYDDGTVTILSPCRYAQGDTDLDGEILAITSDQEYSYIVVDNGTKVEILAGHWEVIGGSTTWNWHWLYEKTSNDVTAALISAVSGSKRFYLGTNTAGDGILNYKIPVSYSDPLKESSYEVQSSGDFTTPWLTTNFATTDKLWPCIRVTSLNFKDATSIRVYYQMEGKVFLSKDRFHSFLRYPPQQPNRESGKKHQLPRGNKLG</sequence>
<dbReference type="AlphaFoldDB" id="X1MTN0"/>
<dbReference type="EMBL" id="BARV01011587">
    <property type="protein sequence ID" value="GAI09764.1"/>
    <property type="molecule type" value="Genomic_DNA"/>
</dbReference>
<evidence type="ECO:0000313" key="2">
    <source>
        <dbReference type="EMBL" id="GAI09764.1"/>
    </source>
</evidence>
<feature type="non-terminal residue" evidence="2">
    <location>
        <position position="241"/>
    </location>
</feature>
<reference evidence="2" key="1">
    <citation type="journal article" date="2014" name="Front. Microbiol.">
        <title>High frequency of phylogenetically diverse reductive dehalogenase-homologous genes in deep subseafloor sedimentary metagenomes.</title>
        <authorList>
            <person name="Kawai M."/>
            <person name="Futagami T."/>
            <person name="Toyoda A."/>
            <person name="Takaki Y."/>
            <person name="Nishi S."/>
            <person name="Hori S."/>
            <person name="Arai W."/>
            <person name="Tsubouchi T."/>
            <person name="Morono Y."/>
            <person name="Uchiyama I."/>
            <person name="Ito T."/>
            <person name="Fujiyama A."/>
            <person name="Inagaki F."/>
            <person name="Takami H."/>
        </authorList>
    </citation>
    <scope>NUCLEOTIDE SEQUENCE</scope>
    <source>
        <strain evidence="2">Expedition CK06-06</strain>
    </source>
</reference>